<evidence type="ECO:0000313" key="2">
    <source>
        <dbReference type="EMBL" id="KAK7355991.1"/>
    </source>
</evidence>
<accession>A0AAN9MLC1</accession>
<keyword evidence="1" id="KW-1133">Transmembrane helix</keyword>
<evidence type="ECO:0000256" key="1">
    <source>
        <dbReference type="SAM" id="Phobius"/>
    </source>
</evidence>
<protein>
    <recommendedName>
        <fullName evidence="4">EGF-like domain-containing protein</fullName>
    </recommendedName>
</protein>
<name>A0AAN9MLC1_PHACN</name>
<keyword evidence="3" id="KW-1185">Reference proteome</keyword>
<sequence length="294" mass="33330">MITQIFELIHEADYRYFHDLKSLIFARKGSEGWCLKTLSILVFVRSFFFTRITMRLLNGAKQYQHLRLRPAYLEFIHAMAILWTREVTLTLSSAWLLGIMAMLLIVLFPVTAKGDNNTTFLDKVCEEVECGKGSCVVNTSYPLNFICECESGWKRTQDEDDEYATSFLPCVIPQCSLNYGCQPAPPPVPEKSFPHNLSAFDPCYWAYCGEGKCTKNRTHTHSCECSPNYFNLLNISVFPCYSECTLGSDCSKLGIKVADSTSGSGNQDSSSSVFRGRFHWMIMLLMSTGMVMWS</sequence>
<reference evidence="2 3" key="1">
    <citation type="submission" date="2024-01" db="EMBL/GenBank/DDBJ databases">
        <title>The genomes of 5 underutilized Papilionoideae crops provide insights into root nodulation and disease resistanc.</title>
        <authorList>
            <person name="Jiang F."/>
        </authorList>
    </citation>
    <scope>NUCLEOTIDE SEQUENCE [LARGE SCALE GENOMIC DNA]</scope>
    <source>
        <strain evidence="2">JINMINGXINNONG_FW02</strain>
        <tissue evidence="2">Leaves</tissue>
    </source>
</reference>
<dbReference type="PANTHER" id="PTHR33881">
    <property type="entry name" value="NEUROGENIC LOCUS NOTCH-LIKE PROTEIN"/>
    <property type="match status" value="1"/>
</dbReference>
<keyword evidence="1" id="KW-0472">Membrane</keyword>
<dbReference type="PANTHER" id="PTHR33881:SF10">
    <property type="entry name" value="SLIT HOMOLOG 2 PROTEIN-LIKE"/>
    <property type="match status" value="1"/>
</dbReference>
<evidence type="ECO:0000313" key="3">
    <source>
        <dbReference type="Proteomes" id="UP001374584"/>
    </source>
</evidence>
<gene>
    <name evidence="2" type="ORF">VNO80_15256</name>
</gene>
<comment type="caution">
    <text evidence="2">The sequence shown here is derived from an EMBL/GenBank/DDBJ whole genome shotgun (WGS) entry which is preliminary data.</text>
</comment>
<evidence type="ECO:0008006" key="4">
    <source>
        <dbReference type="Google" id="ProtNLM"/>
    </source>
</evidence>
<organism evidence="2 3">
    <name type="scientific">Phaseolus coccineus</name>
    <name type="common">Scarlet runner bean</name>
    <name type="synonym">Phaseolus multiflorus</name>
    <dbReference type="NCBI Taxonomy" id="3886"/>
    <lineage>
        <taxon>Eukaryota</taxon>
        <taxon>Viridiplantae</taxon>
        <taxon>Streptophyta</taxon>
        <taxon>Embryophyta</taxon>
        <taxon>Tracheophyta</taxon>
        <taxon>Spermatophyta</taxon>
        <taxon>Magnoliopsida</taxon>
        <taxon>eudicotyledons</taxon>
        <taxon>Gunneridae</taxon>
        <taxon>Pentapetalae</taxon>
        <taxon>rosids</taxon>
        <taxon>fabids</taxon>
        <taxon>Fabales</taxon>
        <taxon>Fabaceae</taxon>
        <taxon>Papilionoideae</taxon>
        <taxon>50 kb inversion clade</taxon>
        <taxon>NPAAA clade</taxon>
        <taxon>indigoferoid/millettioid clade</taxon>
        <taxon>Phaseoleae</taxon>
        <taxon>Phaseolus</taxon>
    </lineage>
</organism>
<dbReference type="Proteomes" id="UP001374584">
    <property type="component" value="Unassembled WGS sequence"/>
</dbReference>
<keyword evidence="1" id="KW-0812">Transmembrane</keyword>
<proteinExistence type="predicted"/>
<dbReference type="EMBL" id="JAYMYR010000006">
    <property type="protein sequence ID" value="KAK7355991.1"/>
    <property type="molecule type" value="Genomic_DNA"/>
</dbReference>
<feature type="transmembrane region" description="Helical" evidence="1">
    <location>
        <begin position="89"/>
        <end position="110"/>
    </location>
</feature>
<dbReference type="AlphaFoldDB" id="A0AAN9MLC1"/>